<evidence type="ECO:0000259" key="10">
    <source>
        <dbReference type="PROSITE" id="PS50089"/>
    </source>
</evidence>
<dbReference type="PROSITE" id="PS50157">
    <property type="entry name" value="ZINC_FINGER_C2H2_2"/>
    <property type="match status" value="5"/>
</dbReference>
<protein>
    <recommendedName>
        <fullName evidence="14">Protein krueppel</fullName>
    </recommendedName>
</protein>
<feature type="region of interest" description="Disordered" evidence="9">
    <location>
        <begin position="490"/>
        <end position="553"/>
    </location>
</feature>
<dbReference type="InterPro" id="IPR036236">
    <property type="entry name" value="Znf_C2H2_sf"/>
</dbReference>
<evidence type="ECO:0000256" key="7">
    <source>
        <dbReference type="ARBA" id="ARBA00023242"/>
    </source>
</evidence>
<feature type="compositionally biased region" description="Basic and acidic residues" evidence="9">
    <location>
        <begin position="497"/>
        <end position="536"/>
    </location>
</feature>
<feature type="domain" description="RING-type" evidence="10">
    <location>
        <begin position="37"/>
        <end position="76"/>
    </location>
</feature>
<dbReference type="Pfam" id="PF02178">
    <property type="entry name" value="AT_hook"/>
    <property type="match status" value="3"/>
</dbReference>
<comment type="subcellular location">
    <subcellularLocation>
        <location evidence="1">Nucleus</location>
    </subcellularLocation>
</comment>
<keyword evidence="2" id="KW-0479">Metal-binding</keyword>
<gene>
    <name evidence="12" type="ORF">TKK_018752</name>
</gene>
<dbReference type="GO" id="GO:0008270">
    <property type="term" value="F:zinc ion binding"/>
    <property type="evidence" value="ECO:0007669"/>
    <property type="project" value="UniProtKB-KW"/>
</dbReference>
<evidence type="ECO:0000256" key="5">
    <source>
        <dbReference type="ARBA" id="ARBA00022833"/>
    </source>
</evidence>
<feature type="domain" description="C2H2-type" evidence="11">
    <location>
        <begin position="857"/>
        <end position="884"/>
    </location>
</feature>
<reference evidence="12 13" key="1">
    <citation type="journal article" date="2024" name="bioRxiv">
        <title>A reference genome for Trichogramma kaykai: A tiny desert-dwelling parasitoid wasp with competing sex-ratio distorters.</title>
        <authorList>
            <person name="Culotta J."/>
            <person name="Lindsey A.R."/>
        </authorList>
    </citation>
    <scope>NUCLEOTIDE SEQUENCE [LARGE SCALE GENOMIC DNA]</scope>
    <source>
        <strain evidence="12 13">KSX58</strain>
    </source>
</reference>
<dbReference type="InterPro" id="IPR050331">
    <property type="entry name" value="Zinc_finger"/>
</dbReference>
<accession>A0ABD2VYA2</accession>
<feature type="domain" description="C2H2-type" evidence="11">
    <location>
        <begin position="940"/>
        <end position="967"/>
    </location>
</feature>
<dbReference type="PROSITE" id="PS00028">
    <property type="entry name" value="ZINC_FINGER_C2H2_1"/>
    <property type="match status" value="6"/>
</dbReference>
<feature type="domain" description="C2H2-type" evidence="11">
    <location>
        <begin position="885"/>
        <end position="912"/>
    </location>
</feature>
<feature type="domain" description="C2H2-type" evidence="11">
    <location>
        <begin position="829"/>
        <end position="856"/>
    </location>
</feature>
<evidence type="ECO:0000313" key="13">
    <source>
        <dbReference type="Proteomes" id="UP001627154"/>
    </source>
</evidence>
<evidence type="ECO:0008006" key="14">
    <source>
        <dbReference type="Google" id="ProtNLM"/>
    </source>
</evidence>
<evidence type="ECO:0000256" key="2">
    <source>
        <dbReference type="ARBA" id="ARBA00022723"/>
    </source>
</evidence>
<dbReference type="GO" id="GO:0005634">
    <property type="term" value="C:nucleus"/>
    <property type="evidence" value="ECO:0007669"/>
    <property type="project" value="UniProtKB-SubCell"/>
</dbReference>
<dbReference type="Proteomes" id="UP001627154">
    <property type="component" value="Unassembled WGS sequence"/>
</dbReference>
<dbReference type="FunFam" id="3.30.160.60:FF:000624">
    <property type="entry name" value="zinc finger protein 697"/>
    <property type="match status" value="1"/>
</dbReference>
<feature type="compositionally biased region" description="Basic and acidic residues" evidence="9">
    <location>
        <begin position="449"/>
        <end position="470"/>
    </location>
</feature>
<evidence type="ECO:0000256" key="4">
    <source>
        <dbReference type="ARBA" id="ARBA00022771"/>
    </source>
</evidence>
<dbReference type="PRINTS" id="PR00929">
    <property type="entry name" value="ATHOOK"/>
</dbReference>
<dbReference type="AlphaFoldDB" id="A0ABD2VYA2"/>
<proteinExistence type="predicted"/>
<feature type="compositionally biased region" description="Polar residues" evidence="9">
    <location>
        <begin position="712"/>
        <end position="736"/>
    </location>
</feature>
<dbReference type="SUPFAM" id="SSF57667">
    <property type="entry name" value="beta-beta-alpha zinc fingers"/>
    <property type="match status" value="4"/>
</dbReference>
<comment type="caution">
    <text evidence="12">The sequence shown here is derived from an EMBL/GenBank/DDBJ whole genome shotgun (WGS) entry which is preliminary data.</text>
</comment>
<keyword evidence="5" id="KW-0862">Zinc</keyword>
<dbReference type="EMBL" id="JBJJXI010000153">
    <property type="protein sequence ID" value="KAL3385700.1"/>
    <property type="molecule type" value="Genomic_DNA"/>
</dbReference>
<name>A0ABD2VYA2_9HYME</name>
<dbReference type="InterPro" id="IPR013087">
    <property type="entry name" value="Znf_C2H2_type"/>
</dbReference>
<feature type="compositionally biased region" description="Basic and acidic residues" evidence="9">
    <location>
        <begin position="1192"/>
        <end position="1206"/>
    </location>
</feature>
<evidence type="ECO:0000313" key="12">
    <source>
        <dbReference type="EMBL" id="KAL3385700.1"/>
    </source>
</evidence>
<dbReference type="PANTHER" id="PTHR16515:SF49">
    <property type="entry name" value="GASTRULA ZINC FINGER PROTEIN XLCGF49.1-LIKE-RELATED"/>
    <property type="match status" value="1"/>
</dbReference>
<organism evidence="12 13">
    <name type="scientific">Trichogramma kaykai</name>
    <dbReference type="NCBI Taxonomy" id="54128"/>
    <lineage>
        <taxon>Eukaryota</taxon>
        <taxon>Metazoa</taxon>
        <taxon>Ecdysozoa</taxon>
        <taxon>Arthropoda</taxon>
        <taxon>Hexapoda</taxon>
        <taxon>Insecta</taxon>
        <taxon>Pterygota</taxon>
        <taxon>Neoptera</taxon>
        <taxon>Endopterygota</taxon>
        <taxon>Hymenoptera</taxon>
        <taxon>Apocrita</taxon>
        <taxon>Proctotrupomorpha</taxon>
        <taxon>Chalcidoidea</taxon>
        <taxon>Trichogrammatidae</taxon>
        <taxon>Trichogramma</taxon>
    </lineage>
</organism>
<dbReference type="GO" id="GO:0003677">
    <property type="term" value="F:DNA binding"/>
    <property type="evidence" value="ECO:0007669"/>
    <property type="project" value="UniProtKB-KW"/>
</dbReference>
<dbReference type="SMART" id="SM00355">
    <property type="entry name" value="ZnF_C2H2"/>
    <property type="match status" value="7"/>
</dbReference>
<feature type="region of interest" description="Disordered" evidence="9">
    <location>
        <begin position="1179"/>
        <end position="1206"/>
    </location>
</feature>
<evidence type="ECO:0000259" key="11">
    <source>
        <dbReference type="PROSITE" id="PS50157"/>
    </source>
</evidence>
<dbReference type="PANTHER" id="PTHR16515">
    <property type="entry name" value="PR DOMAIN ZINC FINGER PROTEIN"/>
    <property type="match status" value="1"/>
</dbReference>
<sequence length="1206" mass="136857">MLTNDDICTEKMTEYFIDNGNRATLAFPDGNSAISACPLCGQTTSKASARLIRDECGHMKCRICLLKEEHGCTICQNEKKQEEENSKIEAIGNFDYSVPESNMTNDFDEQNCAPQLIEDKLNDNNIYGDSIFDDRLELTQEEVESSQNDNTDFDGIDFDFDNTDKQQLPKDDFLTPVDKEPVINDLDNLQNGHVTSTINYNVNESQINDSAISNENNIAINVTPSFNGHINGTAIDTDIKSSTNTNSTCLKSKDALQMSPNINQNKNAMSQLINNLPKPVGVGPSCRIILLRIVNNQNKNVAPGLIPIKLPESTQGQNLVINPTSIINNLTVESSKKNEQTADPEADLSDFLLFNKKKPKEKDFIGKQTKKYKKSLLKHEANLKNKKSNGYKTKTVDRKISKEIKIKSDIIISNYPLIQPKPVNSTNDKKLTPTNNGISVSSNHQQKVITEKLKDSTPDSAEKPIQDSNRDATGLLGLASVASYINHMENSEQEIGASEKSDCDDSTKTNEENKENTKKEKTVTEDTAKENTKEETPFDSQQENVRRGGRNRKPKVLLYEGAELNTRDIVRQYNKSSRYRMDSFSSEESQTTTELSNGKENEPVVKRKRGRPRKIRVEMDSNVIVKRKRGRPRKNEVLYSQILKKDGVKQSIVNESSEKVSDEAQTGDDKEQNSNNGDAKENEIVEEEDMKLKLDGSDVDDSSADAKEKPETNGSADDTNAKSKVQSTPESPTAAPQTAPIVRKRGRPRKYNIDENGIRVPIAKQPSPPPPKAKRPRGRPRRDWSHIVEQADGRYKCQGCDRTFGRYNSKIYHGVCSKVAGQEPPSLKYKCDKCDRAFAAKQHYLYHYRGHTGDRPFKCDQCMKGFRTKGKLNRHLMCHKEEYDIECDDCGKLFNSKDNLKIHLTVHKKERFRCRYCPSVYTFEHNRKRHEERHTSTEWFKCAKCPKKFRTKFFLHRHMRVHGQARPFGCEQCDRFFLTRFELQRHVTTHFGDKVLACDHCEERFSRTEDFVMHLQFNHPQLVTDVLSTNNVISTADCQGQMISNDAESLAELVKDAKIENFMTENEVAVIVKRPRGRPKKLPPVTTILPSTIKKAPLIIERYDDDGLKPIPLEEVAEINRKIEERIGIADHSNSPTNFIHTESADNEQYNSDDREDASSIHSQELELEQGVVAIISSQSKGGDVPQHWRRRTAESLKPRLMEVEE</sequence>
<feature type="compositionally biased region" description="Polar residues" evidence="9">
    <location>
        <begin position="422"/>
        <end position="448"/>
    </location>
</feature>
<feature type="domain" description="C2H2-type" evidence="11">
    <location>
        <begin position="968"/>
        <end position="995"/>
    </location>
</feature>
<feature type="region of interest" description="Disordered" evidence="9">
    <location>
        <begin position="419"/>
        <end position="472"/>
    </location>
</feature>
<keyword evidence="6" id="KW-0238">DNA-binding</keyword>
<evidence type="ECO:0000256" key="8">
    <source>
        <dbReference type="PROSITE-ProRule" id="PRU00042"/>
    </source>
</evidence>
<keyword evidence="3" id="KW-0677">Repeat</keyword>
<evidence type="ECO:0000256" key="6">
    <source>
        <dbReference type="ARBA" id="ARBA00023125"/>
    </source>
</evidence>
<feature type="compositionally biased region" description="Polar residues" evidence="9">
    <location>
        <begin position="1132"/>
        <end position="1141"/>
    </location>
</feature>
<feature type="region of interest" description="Disordered" evidence="9">
    <location>
        <begin position="579"/>
        <end position="783"/>
    </location>
</feature>
<keyword evidence="4 8" id="KW-0863">Zinc-finger</keyword>
<dbReference type="InterPro" id="IPR001841">
    <property type="entry name" value="Znf_RING"/>
</dbReference>
<dbReference type="PROSITE" id="PS50089">
    <property type="entry name" value="ZF_RING_2"/>
    <property type="match status" value="1"/>
</dbReference>
<dbReference type="InterPro" id="IPR017956">
    <property type="entry name" value="AT_hook_DNA-bd_motif"/>
</dbReference>
<dbReference type="Gene3D" id="3.30.160.60">
    <property type="entry name" value="Classic Zinc Finger"/>
    <property type="match status" value="5"/>
</dbReference>
<dbReference type="Pfam" id="PF00096">
    <property type="entry name" value="zf-C2H2"/>
    <property type="match status" value="2"/>
</dbReference>
<feature type="compositionally biased region" description="Low complexity" evidence="9">
    <location>
        <begin position="583"/>
        <end position="596"/>
    </location>
</feature>
<evidence type="ECO:0000256" key="9">
    <source>
        <dbReference type="SAM" id="MobiDB-lite"/>
    </source>
</evidence>
<feature type="region of interest" description="Disordered" evidence="9">
    <location>
        <begin position="1132"/>
        <end position="1161"/>
    </location>
</feature>
<keyword evidence="13" id="KW-1185">Reference proteome</keyword>
<evidence type="ECO:0000256" key="1">
    <source>
        <dbReference type="ARBA" id="ARBA00004123"/>
    </source>
</evidence>
<feature type="compositionally biased region" description="Basic and acidic residues" evidence="9">
    <location>
        <begin position="656"/>
        <end position="683"/>
    </location>
</feature>
<keyword evidence="7" id="KW-0539">Nucleus</keyword>
<evidence type="ECO:0000256" key="3">
    <source>
        <dbReference type="ARBA" id="ARBA00022737"/>
    </source>
</evidence>
<dbReference type="SMART" id="SM00384">
    <property type="entry name" value="AT_hook"/>
    <property type="match status" value="5"/>
</dbReference>